<keyword evidence="3" id="KW-1185">Reference proteome</keyword>
<dbReference type="InterPro" id="IPR000182">
    <property type="entry name" value="GNAT_dom"/>
</dbReference>
<dbReference type="GO" id="GO:0016747">
    <property type="term" value="F:acyltransferase activity, transferring groups other than amino-acyl groups"/>
    <property type="evidence" value="ECO:0007669"/>
    <property type="project" value="InterPro"/>
</dbReference>
<dbReference type="Pfam" id="PF00583">
    <property type="entry name" value="Acetyltransf_1"/>
    <property type="match status" value="1"/>
</dbReference>
<gene>
    <name evidence="2" type="ORF">BJY24_005761</name>
</gene>
<evidence type="ECO:0000259" key="1">
    <source>
        <dbReference type="PROSITE" id="PS51186"/>
    </source>
</evidence>
<evidence type="ECO:0000313" key="2">
    <source>
        <dbReference type="EMBL" id="MBB5916849.1"/>
    </source>
</evidence>
<keyword evidence="2" id="KW-0808">Transferase</keyword>
<dbReference type="AlphaFoldDB" id="A0A7W9UKT6"/>
<dbReference type="Gene3D" id="3.40.630.30">
    <property type="match status" value="1"/>
</dbReference>
<proteinExistence type="predicted"/>
<dbReference type="CDD" id="cd04301">
    <property type="entry name" value="NAT_SF"/>
    <property type="match status" value="1"/>
</dbReference>
<name>A0A7W9UKT6_9NOCA</name>
<dbReference type="Proteomes" id="UP000540412">
    <property type="component" value="Unassembled WGS sequence"/>
</dbReference>
<comment type="caution">
    <text evidence="2">The sequence shown here is derived from an EMBL/GenBank/DDBJ whole genome shotgun (WGS) entry which is preliminary data.</text>
</comment>
<dbReference type="RefSeq" id="WP_040751787.1">
    <property type="nucleotide sequence ID" value="NZ_JACHIT010000002.1"/>
</dbReference>
<sequence>MTLRLEDLVTIPRRGDQLAFDIRHPNGRNEFRALLRLSVMAADPDPVRAVRMWLADKTGLLSSALTPAAHAALDRAHHTAGIEGMLMARSLALVAVSHGEVIGGLTAGPPERVIHHLELTAPDTLRHALTALTEIHTLAVEPAYQRNGVGSALLSRAITTAHTAGADLLYSQITPGHTDLFHRAGLTVHTPATRLRLFRYGIPAIRYPDPDRILVSVNLQDL</sequence>
<feature type="domain" description="N-acetyltransferase" evidence="1">
    <location>
        <begin position="45"/>
        <end position="212"/>
    </location>
</feature>
<dbReference type="InterPro" id="IPR016181">
    <property type="entry name" value="Acyl_CoA_acyltransferase"/>
</dbReference>
<dbReference type="EMBL" id="JACHIT010000002">
    <property type="protein sequence ID" value="MBB5916849.1"/>
    <property type="molecule type" value="Genomic_DNA"/>
</dbReference>
<dbReference type="PROSITE" id="PS51186">
    <property type="entry name" value="GNAT"/>
    <property type="match status" value="1"/>
</dbReference>
<reference evidence="2 3" key="1">
    <citation type="submission" date="2020-08" db="EMBL/GenBank/DDBJ databases">
        <title>Sequencing the genomes of 1000 actinobacteria strains.</title>
        <authorList>
            <person name="Klenk H.-P."/>
        </authorList>
    </citation>
    <scope>NUCLEOTIDE SEQUENCE [LARGE SCALE GENOMIC DNA]</scope>
    <source>
        <strain evidence="2 3">DSM 43582</strain>
    </source>
</reference>
<evidence type="ECO:0000313" key="3">
    <source>
        <dbReference type="Proteomes" id="UP000540412"/>
    </source>
</evidence>
<protein>
    <submittedName>
        <fullName evidence="2">GNAT superfamily N-acetyltransferase</fullName>
    </submittedName>
</protein>
<organism evidence="2 3">
    <name type="scientific">Nocardia transvalensis</name>
    <dbReference type="NCBI Taxonomy" id="37333"/>
    <lineage>
        <taxon>Bacteria</taxon>
        <taxon>Bacillati</taxon>
        <taxon>Actinomycetota</taxon>
        <taxon>Actinomycetes</taxon>
        <taxon>Mycobacteriales</taxon>
        <taxon>Nocardiaceae</taxon>
        <taxon>Nocardia</taxon>
    </lineage>
</organism>
<accession>A0A7W9UKT6</accession>
<dbReference type="SUPFAM" id="SSF55729">
    <property type="entry name" value="Acyl-CoA N-acyltransferases (Nat)"/>
    <property type="match status" value="1"/>
</dbReference>